<keyword evidence="2" id="KW-1185">Reference proteome</keyword>
<proteinExistence type="predicted"/>
<gene>
    <name evidence="3" type="primary">LOC100908670</name>
</gene>
<name>A0AAJ6QME6_9ACAR</name>
<dbReference type="Proteomes" id="UP000694867">
    <property type="component" value="Unplaced"/>
</dbReference>
<dbReference type="RefSeq" id="XP_003737556.2">
    <property type="nucleotide sequence ID" value="XM_003737508.2"/>
</dbReference>
<feature type="compositionally biased region" description="Basic and acidic residues" evidence="1">
    <location>
        <begin position="73"/>
        <end position="83"/>
    </location>
</feature>
<evidence type="ECO:0000313" key="3">
    <source>
        <dbReference type="RefSeq" id="XP_003737556.2"/>
    </source>
</evidence>
<protein>
    <submittedName>
        <fullName evidence="3">Uncharacterized protein LOC100908670</fullName>
    </submittedName>
</protein>
<evidence type="ECO:0000313" key="2">
    <source>
        <dbReference type="Proteomes" id="UP000694867"/>
    </source>
</evidence>
<dbReference type="KEGG" id="goe:100908670"/>
<feature type="compositionally biased region" description="Basic and acidic residues" evidence="1">
    <location>
        <begin position="253"/>
        <end position="267"/>
    </location>
</feature>
<dbReference type="AlphaFoldDB" id="A0AAJ6QME6"/>
<feature type="region of interest" description="Disordered" evidence="1">
    <location>
        <begin position="201"/>
        <end position="294"/>
    </location>
</feature>
<evidence type="ECO:0000256" key="1">
    <source>
        <dbReference type="SAM" id="MobiDB-lite"/>
    </source>
</evidence>
<reference evidence="3" key="1">
    <citation type="submission" date="2025-08" db="UniProtKB">
        <authorList>
            <consortium name="RefSeq"/>
        </authorList>
    </citation>
    <scope>IDENTIFICATION</scope>
</reference>
<dbReference type="GeneID" id="100908670"/>
<feature type="region of interest" description="Disordered" evidence="1">
    <location>
        <begin position="57"/>
        <end position="180"/>
    </location>
</feature>
<feature type="compositionally biased region" description="Polar residues" evidence="1">
    <location>
        <begin position="61"/>
        <end position="72"/>
    </location>
</feature>
<feature type="compositionally biased region" description="Basic and acidic residues" evidence="1">
    <location>
        <begin position="202"/>
        <end position="218"/>
    </location>
</feature>
<accession>A0AAJ6QME6</accession>
<sequence>MPGREEEKPKTLQLFKSELASVLENNAAKLLENHSEQTDLASSSKLSQKKASQISLARLFNSGSPSTLTVHSGKSDTAERSSELRISTESQDRNGNRKTSNAAQVGMRDFPKSRSVSSSDTEDSDIEYSKFSSKERSRFFVALPAKTKHRPKTPLQTEASVPDTAVKPESEENTGTGGTEFVRNVIGFGAQIRKSFFRRKVQRSEEKLGPLKQIRSDDDSSDSEAEDVTIFMPRLAKASHAQPGVPETTPSSHHSDGGPELRSEALMKKTKKSGFFFRKNNNQKTEKDCKLPSNSATEAVQLRGGDSSTKCGGCEVVSGEEKSESRFYVNAEIIPNRASEDTDSQGNGLRQYFEEALATEDSARGPKRRHLSWFTRKRKSERPAVVAAAVKSCTDIGTQFPEVEEPDVSPEDPDTEAHRAMLERTSISQELLWKVPRETAEIKEQDVRGVMFQCSSSHNEFPVHESDYVPGDSELTLSSLDVTDKVNVVSPPTYYGSNPKPARIPIFSACCPAKATDLSVPYVKSAIEGAESRPQKVLREREARELNPAMAIVKTVAKQVVVKLRERERRKKKTEAIFYPKTYSTSLQGDTELSLALERVMVNIMIQAFILDLLEIGSKVIYIV</sequence>
<organism evidence="2 3">
    <name type="scientific">Galendromus occidentalis</name>
    <name type="common">western predatory mite</name>
    <dbReference type="NCBI Taxonomy" id="34638"/>
    <lineage>
        <taxon>Eukaryota</taxon>
        <taxon>Metazoa</taxon>
        <taxon>Ecdysozoa</taxon>
        <taxon>Arthropoda</taxon>
        <taxon>Chelicerata</taxon>
        <taxon>Arachnida</taxon>
        <taxon>Acari</taxon>
        <taxon>Parasitiformes</taxon>
        <taxon>Mesostigmata</taxon>
        <taxon>Gamasina</taxon>
        <taxon>Phytoseioidea</taxon>
        <taxon>Phytoseiidae</taxon>
        <taxon>Typhlodrominae</taxon>
        <taxon>Galendromus</taxon>
    </lineage>
</organism>